<dbReference type="Pfam" id="PF00440">
    <property type="entry name" value="TetR_N"/>
    <property type="match status" value="1"/>
</dbReference>
<feature type="domain" description="HTH tetR-type" evidence="3">
    <location>
        <begin position="14"/>
        <end position="74"/>
    </location>
</feature>
<dbReference type="InterPro" id="IPR001647">
    <property type="entry name" value="HTH_TetR"/>
</dbReference>
<dbReference type="PRINTS" id="PR00455">
    <property type="entry name" value="HTHTETR"/>
</dbReference>
<gene>
    <name evidence="4" type="ORF">QQ020_19400</name>
</gene>
<dbReference type="PANTHER" id="PTHR43479">
    <property type="entry name" value="ACREF/ENVCD OPERON REPRESSOR-RELATED"/>
    <property type="match status" value="1"/>
</dbReference>
<proteinExistence type="predicted"/>
<dbReference type="SUPFAM" id="SSF46689">
    <property type="entry name" value="Homeodomain-like"/>
    <property type="match status" value="1"/>
</dbReference>
<dbReference type="EMBL" id="JAUJEB010000004">
    <property type="protein sequence ID" value="MDN5214253.1"/>
    <property type="molecule type" value="Genomic_DNA"/>
</dbReference>
<reference evidence="4" key="1">
    <citation type="submission" date="2023-06" db="EMBL/GenBank/DDBJ databases">
        <title>Genomic of Agaribacillus aureum.</title>
        <authorList>
            <person name="Wang G."/>
        </authorList>
    </citation>
    <scope>NUCLEOTIDE SEQUENCE</scope>
    <source>
        <strain evidence="4">BMA12</strain>
    </source>
</reference>
<dbReference type="Gene3D" id="1.10.357.10">
    <property type="entry name" value="Tetracycline Repressor, domain 2"/>
    <property type="match status" value="1"/>
</dbReference>
<protein>
    <submittedName>
        <fullName evidence="4">TetR/AcrR family transcriptional regulator</fullName>
    </submittedName>
</protein>
<feature type="DNA-binding region" description="H-T-H motif" evidence="2">
    <location>
        <begin position="37"/>
        <end position="56"/>
    </location>
</feature>
<accession>A0ABT8L9A0</accession>
<keyword evidence="5" id="KW-1185">Reference proteome</keyword>
<sequence>MTPKTKEQIAKIRTRSKDKILMAALDLFAKKGYHNTSVSAIARHAGISKGLIYNYYDSKEELLKGVIEMLMEDSSEFFLATQKEDPNEALRSLFVLLKNYLIEKRGLYRLAVSLSVQEEVGKFEFLKDIIEEKFQGFLTVFESLMTKKGVKNAKGEALLLGALFDGISLQYTFSEKYPLEEVIDFLIEKYCK</sequence>
<dbReference type="Proteomes" id="UP001172083">
    <property type="component" value="Unassembled WGS sequence"/>
</dbReference>
<evidence type="ECO:0000256" key="1">
    <source>
        <dbReference type="ARBA" id="ARBA00023125"/>
    </source>
</evidence>
<evidence type="ECO:0000313" key="5">
    <source>
        <dbReference type="Proteomes" id="UP001172083"/>
    </source>
</evidence>
<keyword evidence="1 2" id="KW-0238">DNA-binding</keyword>
<dbReference type="PANTHER" id="PTHR43479:SF11">
    <property type="entry name" value="ACREF_ENVCD OPERON REPRESSOR-RELATED"/>
    <property type="match status" value="1"/>
</dbReference>
<dbReference type="RefSeq" id="WP_346759588.1">
    <property type="nucleotide sequence ID" value="NZ_JAUJEB010000004.1"/>
</dbReference>
<dbReference type="InterPro" id="IPR009057">
    <property type="entry name" value="Homeodomain-like_sf"/>
</dbReference>
<comment type="caution">
    <text evidence="4">The sequence shown here is derived from an EMBL/GenBank/DDBJ whole genome shotgun (WGS) entry which is preliminary data.</text>
</comment>
<evidence type="ECO:0000259" key="3">
    <source>
        <dbReference type="PROSITE" id="PS50977"/>
    </source>
</evidence>
<evidence type="ECO:0000256" key="2">
    <source>
        <dbReference type="PROSITE-ProRule" id="PRU00335"/>
    </source>
</evidence>
<evidence type="ECO:0000313" key="4">
    <source>
        <dbReference type="EMBL" id="MDN5214253.1"/>
    </source>
</evidence>
<organism evidence="4 5">
    <name type="scientific">Agaribacillus aureus</name>
    <dbReference type="NCBI Taxonomy" id="3051825"/>
    <lineage>
        <taxon>Bacteria</taxon>
        <taxon>Pseudomonadati</taxon>
        <taxon>Bacteroidota</taxon>
        <taxon>Cytophagia</taxon>
        <taxon>Cytophagales</taxon>
        <taxon>Splendidivirgaceae</taxon>
        <taxon>Agaribacillus</taxon>
    </lineage>
</organism>
<dbReference type="PROSITE" id="PS50977">
    <property type="entry name" value="HTH_TETR_2"/>
    <property type="match status" value="1"/>
</dbReference>
<dbReference type="InterPro" id="IPR050624">
    <property type="entry name" value="HTH-type_Tx_Regulator"/>
</dbReference>
<name>A0ABT8L9A0_9BACT</name>